<dbReference type="Gene3D" id="3.40.30.10">
    <property type="entry name" value="Glutaredoxin"/>
    <property type="match status" value="1"/>
</dbReference>
<dbReference type="InterPro" id="IPR012640">
    <property type="entry name" value="Membr_lipoprot_lipid_attach_CS"/>
</dbReference>
<dbReference type="InterPro" id="IPR051470">
    <property type="entry name" value="Thiol:disulfide_interchange"/>
</dbReference>
<keyword evidence="2" id="KW-0732">Signal</keyword>
<dbReference type="Proteomes" id="UP000251647">
    <property type="component" value="Unassembled WGS sequence"/>
</dbReference>
<evidence type="ECO:0000259" key="3">
    <source>
        <dbReference type="PROSITE" id="PS51352"/>
    </source>
</evidence>
<dbReference type="OrthoDB" id="9780340at2"/>
<dbReference type="GO" id="GO:0016853">
    <property type="term" value="F:isomerase activity"/>
    <property type="evidence" value="ECO:0007669"/>
    <property type="project" value="UniProtKB-KW"/>
</dbReference>
<gene>
    <name evidence="4" type="ORF">NCTC11647_02886</name>
</gene>
<name>A0A2T3QLF6_PHODM</name>
<dbReference type="SUPFAM" id="SSF52833">
    <property type="entry name" value="Thioredoxin-like"/>
    <property type="match status" value="1"/>
</dbReference>
<evidence type="ECO:0000256" key="1">
    <source>
        <dbReference type="ARBA" id="ARBA00017922"/>
    </source>
</evidence>
<dbReference type="InterPro" id="IPR041205">
    <property type="entry name" value="ScsC_N"/>
</dbReference>
<dbReference type="PANTHER" id="PTHR35272:SF3">
    <property type="entry name" value="THIOL:DISULFIDE INTERCHANGE PROTEIN DSBC"/>
    <property type="match status" value="1"/>
</dbReference>
<accession>A0A2T3QLF6</accession>
<evidence type="ECO:0000313" key="4">
    <source>
        <dbReference type="EMBL" id="SPY43953.1"/>
    </source>
</evidence>
<dbReference type="InterPro" id="IPR012336">
    <property type="entry name" value="Thioredoxin-like_fold"/>
</dbReference>
<dbReference type="PROSITE" id="PS51257">
    <property type="entry name" value="PROKAR_LIPOPROTEIN"/>
    <property type="match status" value="1"/>
</dbReference>
<dbReference type="Pfam" id="PF18312">
    <property type="entry name" value="ScsC_N"/>
    <property type="match status" value="1"/>
</dbReference>
<dbReference type="AlphaFoldDB" id="A0A2T3QLF6"/>
<dbReference type="PANTHER" id="PTHR35272">
    <property type="entry name" value="THIOL:DISULFIDE INTERCHANGE PROTEIN DSBC-RELATED"/>
    <property type="match status" value="1"/>
</dbReference>
<dbReference type="Pfam" id="PF13462">
    <property type="entry name" value="Thioredoxin_4"/>
    <property type="match status" value="1"/>
</dbReference>
<organism evidence="4 5">
    <name type="scientific">Photobacterium damselae</name>
    <dbReference type="NCBI Taxonomy" id="38293"/>
    <lineage>
        <taxon>Bacteria</taxon>
        <taxon>Pseudomonadati</taxon>
        <taxon>Pseudomonadota</taxon>
        <taxon>Gammaproteobacteria</taxon>
        <taxon>Vibrionales</taxon>
        <taxon>Vibrionaceae</taxon>
        <taxon>Photobacterium</taxon>
    </lineage>
</organism>
<keyword evidence="4" id="KW-0413">Isomerase</keyword>
<evidence type="ECO:0000256" key="2">
    <source>
        <dbReference type="ARBA" id="ARBA00022729"/>
    </source>
</evidence>
<feature type="domain" description="Thioredoxin" evidence="3">
    <location>
        <begin position="64"/>
        <end position="258"/>
    </location>
</feature>
<protein>
    <recommendedName>
        <fullName evidence="1">Type IV secretion system putative lipoprotein virB7</fullName>
    </recommendedName>
</protein>
<dbReference type="RefSeq" id="WP_005305575.1">
    <property type="nucleotide sequence ID" value="NZ_CP018298.1"/>
</dbReference>
<evidence type="ECO:0000313" key="5">
    <source>
        <dbReference type="Proteomes" id="UP000251647"/>
    </source>
</evidence>
<dbReference type="InterPro" id="IPR013766">
    <property type="entry name" value="Thioredoxin_domain"/>
</dbReference>
<dbReference type="Pfam" id="PF08139">
    <property type="entry name" value="LPAM_1"/>
    <property type="match status" value="1"/>
</dbReference>
<sequence>MKKYLLPLFITAALTGCNDSQANNASSADFSSAQKAQIEKIASDYIIAHPEILVKASETLQKQQMEQQQQAAVSAIIQNTDKLINDKATPFVGPKDAKVNVIEFFDYQCMYCSKIAPVVKELQKANPNVRFIFKETPIFANRWEASKYAADMGNWIFEQKGSAAYEQYHNAIFATRKDEGNLTKVDVDTAAKSVGVDTTKMNLDNSFMQNFKLFSELGFQGTPALIVMPTENANKDNVKVINGFDPQGLKNAIADLTAKTK</sequence>
<proteinExistence type="predicted"/>
<dbReference type="PROSITE" id="PS51352">
    <property type="entry name" value="THIOREDOXIN_2"/>
    <property type="match status" value="1"/>
</dbReference>
<reference evidence="4 5" key="1">
    <citation type="submission" date="2018-06" db="EMBL/GenBank/DDBJ databases">
        <authorList>
            <consortium name="Pathogen Informatics"/>
            <person name="Doyle S."/>
        </authorList>
    </citation>
    <scope>NUCLEOTIDE SEQUENCE [LARGE SCALE GENOMIC DNA]</scope>
    <source>
        <strain evidence="4 5">NCTC11647</strain>
    </source>
</reference>
<dbReference type="EMBL" id="UATL01000005">
    <property type="protein sequence ID" value="SPY43953.1"/>
    <property type="molecule type" value="Genomic_DNA"/>
</dbReference>
<dbReference type="InterPro" id="IPR036249">
    <property type="entry name" value="Thioredoxin-like_sf"/>
</dbReference>